<evidence type="ECO:0000313" key="2">
    <source>
        <dbReference type="EMBL" id="USS90553.1"/>
    </source>
</evidence>
<gene>
    <name evidence="2" type="ORF">M3M37_06895</name>
</gene>
<accession>A0ABY5BY39</accession>
<evidence type="ECO:0000259" key="1">
    <source>
        <dbReference type="SMART" id="SM00471"/>
    </source>
</evidence>
<reference evidence="2" key="1">
    <citation type="submission" date="2022-05" db="EMBL/GenBank/DDBJ databases">
        <authorList>
            <person name="Oliphant S.A."/>
            <person name="Watson-Haigh N.S."/>
            <person name="Sumby K.M."/>
            <person name="Gardner J.M."/>
            <person name="Jiranek V."/>
        </authorList>
    </citation>
    <scope>NUCLEOTIDE SEQUENCE</scope>
    <source>
        <strain evidence="2">KI4_A6</strain>
    </source>
</reference>
<dbReference type="PANTHER" id="PTHR33594">
    <property type="entry name" value="SUPERFAMILY HYDROLASE, PUTATIVE (AFU_ORTHOLOGUE AFUA_1G03035)-RELATED"/>
    <property type="match status" value="1"/>
</dbReference>
<keyword evidence="3" id="KW-1185">Reference proteome</keyword>
<dbReference type="InterPro" id="IPR006674">
    <property type="entry name" value="HD_domain"/>
</dbReference>
<organism evidence="2 3">
    <name type="scientific">Fructilactobacillus carniphilus</name>
    <dbReference type="NCBI Taxonomy" id="2940297"/>
    <lineage>
        <taxon>Bacteria</taxon>
        <taxon>Bacillati</taxon>
        <taxon>Bacillota</taxon>
        <taxon>Bacilli</taxon>
        <taxon>Lactobacillales</taxon>
        <taxon>Lactobacillaceae</taxon>
        <taxon>Fructilactobacillus</taxon>
    </lineage>
</organism>
<dbReference type="RefSeq" id="WP_252795068.1">
    <property type="nucleotide sequence ID" value="NZ_CP097121.1"/>
</dbReference>
<sequence length="213" mass="24063">MDERLQLVKEYVQAQLASDHTGHDFAHIQRVVKLTQTLLLTESADATLALTIAYLHDVPDEKLTTNPKQKRQEIATKLAEWGYSTAAIRLIMDDIAHLSFSTNLQHHYELDPAGQLAQDADRLDAIGPVAIARTFAYGAVHGISLYEAHADASELTSKSAYRHPTDTFHHYQARTQRVMQQLNTMTAQQLAQRRLAATQRFLDQFLAEWQGEK</sequence>
<feature type="domain" description="HD/PDEase" evidence="1">
    <location>
        <begin position="20"/>
        <end position="135"/>
    </location>
</feature>
<dbReference type="Gene3D" id="1.10.472.50">
    <property type="entry name" value="HD-domain/PDEase-like"/>
    <property type="match status" value="1"/>
</dbReference>
<dbReference type="EMBL" id="CP097121">
    <property type="protein sequence ID" value="USS90553.1"/>
    <property type="molecule type" value="Genomic_DNA"/>
</dbReference>
<proteinExistence type="predicted"/>
<dbReference type="SUPFAM" id="SSF109604">
    <property type="entry name" value="HD-domain/PDEase-like"/>
    <property type="match status" value="1"/>
</dbReference>
<dbReference type="SMART" id="SM00471">
    <property type="entry name" value="HDc"/>
    <property type="match status" value="1"/>
</dbReference>
<dbReference type="Pfam" id="PF01966">
    <property type="entry name" value="HD"/>
    <property type="match status" value="1"/>
</dbReference>
<dbReference type="InterPro" id="IPR003607">
    <property type="entry name" value="HD/PDEase_dom"/>
</dbReference>
<evidence type="ECO:0000313" key="3">
    <source>
        <dbReference type="Proteomes" id="UP001056164"/>
    </source>
</evidence>
<dbReference type="PANTHER" id="PTHR33594:SF1">
    <property type="entry name" value="HD_PDEASE DOMAIN-CONTAINING PROTEIN"/>
    <property type="match status" value="1"/>
</dbReference>
<dbReference type="Proteomes" id="UP001056164">
    <property type="component" value="Chromosome"/>
</dbReference>
<protein>
    <submittedName>
        <fullName evidence="2">HD domain-containing protein</fullName>
    </submittedName>
</protein>
<dbReference type="Gene3D" id="1.20.58.1910">
    <property type="match status" value="1"/>
</dbReference>
<name>A0ABY5BY39_9LACO</name>